<gene>
    <name evidence="2" type="ORF">ERS852397_00307</name>
</gene>
<dbReference type="Pfam" id="PF16410">
    <property type="entry name" value="DUF5018"/>
    <property type="match status" value="1"/>
</dbReference>
<protein>
    <recommendedName>
        <fullName evidence="1">DUF5018 domain-containing protein</fullName>
    </recommendedName>
</protein>
<dbReference type="RefSeq" id="WP_055278291.1">
    <property type="nucleotide sequence ID" value="NZ_CABIXA010000001.1"/>
</dbReference>
<name>A0A173X8S7_9BACE</name>
<evidence type="ECO:0000313" key="2">
    <source>
        <dbReference type="EMBL" id="CUN47486.1"/>
    </source>
</evidence>
<reference evidence="2 3" key="1">
    <citation type="submission" date="2015-09" db="EMBL/GenBank/DDBJ databases">
        <authorList>
            <consortium name="Pathogen Informatics"/>
        </authorList>
    </citation>
    <scope>NUCLEOTIDE SEQUENCE [LARGE SCALE GENOMIC DNA]</scope>
    <source>
        <strain evidence="2 3">2789STDY5608840</strain>
    </source>
</reference>
<organism evidence="2 3">
    <name type="scientific">Bacteroides finegoldii</name>
    <dbReference type="NCBI Taxonomy" id="338188"/>
    <lineage>
        <taxon>Bacteria</taxon>
        <taxon>Pseudomonadati</taxon>
        <taxon>Bacteroidota</taxon>
        <taxon>Bacteroidia</taxon>
        <taxon>Bacteroidales</taxon>
        <taxon>Bacteroidaceae</taxon>
        <taxon>Bacteroides</taxon>
    </lineage>
</organism>
<dbReference type="AlphaFoldDB" id="A0A173X8S7"/>
<accession>A0A173X8S7</accession>
<evidence type="ECO:0000259" key="1">
    <source>
        <dbReference type="Pfam" id="PF16410"/>
    </source>
</evidence>
<dbReference type="Proteomes" id="UP000095517">
    <property type="component" value="Unassembled WGS sequence"/>
</dbReference>
<dbReference type="InterPro" id="IPR032186">
    <property type="entry name" value="DUF5018"/>
</dbReference>
<dbReference type="STRING" id="338188.ERS852397_00307"/>
<sequence>MKLKHIINGFWAFSFCLAGCVDPDDLVRTESEITDQLIITGRFAGNENTEYETVIDRANGTAVVQTPYYISDTEPIQGDITRMRLKATLPVGARFDPPLSGIHNLKEGFSSTLIEADGSKKNYTFTAIYKKSERANIIKVELANVRAQIVVADPVEEGKKGQIIIYKTSSSIDGELQNALITIAPWATIESDAYDPVTKILDLSVMPTVTIIAQDGVKKTVYETVYKTPEFVEYGVGYVAGLFGFQTLKENSHGFEVGANRTMAVVDDYLILSNSNNFVNMPVFNRYNGKLLDQVKVNVTGIPSNRIIRAITSDDNGHMVAMAYVSTRTGSYATPYTDVNVWVWKNGIENTPTLILDKPFSDPVFDQAPMGVNWNYNIDMGSSIHITGDITSGKAVLTTTSPFSYRMVFISFVDGIMSGKAHVEFANVSGARVEDYTKILTTNTEKPFSYISTPANETNMVICAPVGDSADRAFAFTVPDSHYWGWQGFTKGIDYVDFNGARLLAVQNGSGSFNGPQRLYVADITKNPNANSMSNGFIFDSKQGNTIGNADVPGGVPGSGYTATGYTSPWAFDGVSSVLGENIPCTGDVIFAKSQDGLAVQVYMLTTDHGLIAFELTKFKGL</sequence>
<dbReference type="EMBL" id="CYZH01000001">
    <property type="protein sequence ID" value="CUN47486.1"/>
    <property type="molecule type" value="Genomic_DNA"/>
</dbReference>
<evidence type="ECO:0000313" key="3">
    <source>
        <dbReference type="Proteomes" id="UP000095517"/>
    </source>
</evidence>
<proteinExistence type="predicted"/>
<feature type="domain" description="DUF5018" evidence="1">
    <location>
        <begin position="14"/>
        <end position="329"/>
    </location>
</feature>